<evidence type="ECO:0000313" key="2">
    <source>
        <dbReference type="Proteomes" id="UP001597548"/>
    </source>
</evidence>
<protein>
    <submittedName>
        <fullName evidence="1">Uncharacterized protein</fullName>
    </submittedName>
</protein>
<gene>
    <name evidence="1" type="ORF">ACFS29_01495</name>
</gene>
<accession>A0ABW5ZRI7</accession>
<comment type="caution">
    <text evidence="1">The sequence shown here is derived from an EMBL/GenBank/DDBJ whole genome shotgun (WGS) entry which is preliminary data.</text>
</comment>
<evidence type="ECO:0000313" key="1">
    <source>
        <dbReference type="EMBL" id="MFD2914297.1"/>
    </source>
</evidence>
<dbReference type="RefSeq" id="WP_194509825.1">
    <property type="nucleotide sequence ID" value="NZ_JADILU010000010.1"/>
</dbReference>
<name>A0ABW5ZRI7_9FLAO</name>
<proteinExistence type="predicted"/>
<dbReference type="Proteomes" id="UP001597548">
    <property type="component" value="Unassembled WGS sequence"/>
</dbReference>
<sequence>MMKIFQMNILILLFVFFQFTGYAQSEKNMTNNSITIPLKIGKNPNISFKELVIEPVNLFIQSKPINKDAPYIQLELNVIENNTKYTTFLWYFHVSNSHKKINYPKAYQNYSFDLKINEEDVALVVEKLDFGKTMFVDLGQKAIIENLTIIFKDCIGESSVDINGDQTDAFNIYRILLSEENDQKIMSFMSLNKYEEKKHFIEWKNYKILILEDSEETLKLTVFKNHSKKD</sequence>
<keyword evidence="2" id="KW-1185">Reference proteome</keyword>
<reference evidence="2" key="1">
    <citation type="journal article" date="2019" name="Int. J. Syst. Evol. Microbiol.">
        <title>The Global Catalogue of Microorganisms (GCM) 10K type strain sequencing project: providing services to taxonomists for standard genome sequencing and annotation.</title>
        <authorList>
            <consortium name="The Broad Institute Genomics Platform"/>
            <consortium name="The Broad Institute Genome Sequencing Center for Infectious Disease"/>
            <person name="Wu L."/>
            <person name="Ma J."/>
        </authorList>
    </citation>
    <scope>NUCLEOTIDE SEQUENCE [LARGE SCALE GENOMIC DNA]</scope>
    <source>
        <strain evidence="2">KCTC 32514</strain>
    </source>
</reference>
<organism evidence="1 2">
    <name type="scientific">Psychroserpens luteus</name>
    <dbReference type="NCBI Taxonomy" id="1434066"/>
    <lineage>
        <taxon>Bacteria</taxon>
        <taxon>Pseudomonadati</taxon>
        <taxon>Bacteroidota</taxon>
        <taxon>Flavobacteriia</taxon>
        <taxon>Flavobacteriales</taxon>
        <taxon>Flavobacteriaceae</taxon>
        <taxon>Psychroserpens</taxon>
    </lineage>
</organism>
<dbReference type="EMBL" id="JBHUOS010000001">
    <property type="protein sequence ID" value="MFD2914297.1"/>
    <property type="molecule type" value="Genomic_DNA"/>
</dbReference>